<comment type="catalytic activity">
    <reaction evidence="7">
        <text>(24S)-24,25-epoxycucurbitadienol + H2O = (24R)-24,25-dihydroxycucurbitadienol</text>
        <dbReference type="Rhea" id="RHEA:81855"/>
        <dbReference type="ChEBI" id="CHEBI:15377"/>
        <dbReference type="ChEBI" id="CHEBI:229949"/>
        <dbReference type="ChEBI" id="CHEBI:229950"/>
    </reaction>
    <physiologicalReaction direction="left-to-right" evidence="7">
        <dbReference type="Rhea" id="RHEA:81856"/>
    </physiologicalReaction>
</comment>
<evidence type="ECO:0000256" key="2">
    <source>
        <dbReference type="ARBA" id="ARBA00013006"/>
    </source>
</evidence>
<accession>A0A7I8KL98</accession>
<dbReference type="SUPFAM" id="SSF53474">
    <property type="entry name" value="alpha/beta-Hydrolases"/>
    <property type="match status" value="1"/>
</dbReference>
<proteinExistence type="inferred from homology"/>
<dbReference type="OrthoDB" id="7130006at2759"/>
<dbReference type="PRINTS" id="PR00111">
    <property type="entry name" value="ABHYDROLASE"/>
</dbReference>
<gene>
    <name evidence="9" type="ORF">SI8410_06008569</name>
</gene>
<dbReference type="InterPro" id="IPR000073">
    <property type="entry name" value="AB_hydrolase_1"/>
</dbReference>
<dbReference type="EMBL" id="LR746269">
    <property type="protein sequence ID" value="CAA7397904.1"/>
    <property type="molecule type" value="Genomic_DNA"/>
</dbReference>
<evidence type="ECO:0000256" key="6">
    <source>
        <dbReference type="ARBA" id="ARBA00058358"/>
    </source>
</evidence>
<sequence>MATEGITHRTVPVNGINMHVAEKGEGPTVLFIHGFPELWYSWRHQIVGLAARGYRAVAPDLRGFGDTDAQPSVEAYSIFHLVGDLVALIDALGQEQVFVVGHDWGAIVAWHLCLFRPDRVKALVNISVAFSPRKPNAKPVETLRSIYGDEHYIARFQEPGEAEKLFAKLGTEFVLRRLFAYRTPGPFFLTAELLGSPDHQVPLPPWLSEEDIRYFADKFEQSGFTGGINYYRSLDRNWELSAPWTGAQVKVPTKFIVGDLDLSYHTPGVQNFIHKGGLKKFVPLLEEVVVMEGVGHFLNQEKPSETTDHIFDFIKNF</sequence>
<dbReference type="PRINTS" id="PR00412">
    <property type="entry name" value="EPOXHYDRLASE"/>
</dbReference>
<evidence type="ECO:0000256" key="3">
    <source>
        <dbReference type="ARBA" id="ARBA00022801"/>
    </source>
</evidence>
<dbReference type="FunFam" id="3.40.50.1820:FF:000161">
    <property type="entry name" value="Epoxide hydrolase"/>
    <property type="match status" value="1"/>
</dbReference>
<dbReference type="InterPro" id="IPR029058">
    <property type="entry name" value="AB_hydrolase_fold"/>
</dbReference>
<dbReference type="InterPro" id="IPR000639">
    <property type="entry name" value="Epox_hydrolase-like"/>
</dbReference>
<comment type="catalytic activity">
    <reaction evidence="5">
        <text>an epoxide + H2O = an ethanediol</text>
        <dbReference type="Rhea" id="RHEA:19037"/>
        <dbReference type="ChEBI" id="CHEBI:15377"/>
        <dbReference type="ChEBI" id="CHEBI:32955"/>
        <dbReference type="ChEBI" id="CHEBI:140594"/>
        <dbReference type="EC" id="3.3.2.10"/>
    </reaction>
    <physiologicalReaction direction="left-to-right" evidence="5">
        <dbReference type="Rhea" id="RHEA:19038"/>
    </physiologicalReaction>
</comment>
<dbReference type="Gene3D" id="3.40.50.1820">
    <property type="entry name" value="alpha/beta hydrolase"/>
    <property type="match status" value="1"/>
</dbReference>
<keyword evidence="10" id="KW-1185">Reference proteome</keyword>
<comment type="pathway">
    <text evidence="1">Secondary metabolite biosynthesis; terpenoid biosynthesis.</text>
</comment>
<evidence type="ECO:0000256" key="7">
    <source>
        <dbReference type="ARBA" id="ARBA00093212"/>
    </source>
</evidence>
<evidence type="ECO:0000256" key="1">
    <source>
        <dbReference type="ARBA" id="ARBA00004721"/>
    </source>
</evidence>
<reference evidence="9" key="1">
    <citation type="submission" date="2020-02" db="EMBL/GenBank/DDBJ databases">
        <authorList>
            <person name="Scholz U."/>
            <person name="Mascher M."/>
            <person name="Fiebig A."/>
        </authorList>
    </citation>
    <scope>NUCLEOTIDE SEQUENCE</scope>
</reference>
<dbReference type="PANTHER" id="PTHR43329">
    <property type="entry name" value="EPOXIDE HYDROLASE"/>
    <property type="match status" value="1"/>
</dbReference>
<evidence type="ECO:0000256" key="4">
    <source>
        <dbReference type="ARBA" id="ARBA00038334"/>
    </source>
</evidence>
<evidence type="ECO:0000313" key="9">
    <source>
        <dbReference type="EMBL" id="CAA7397904.1"/>
    </source>
</evidence>
<dbReference type="AlphaFoldDB" id="A0A7I8KL98"/>
<feature type="domain" description="AB hydrolase-1" evidence="8">
    <location>
        <begin position="27"/>
        <end position="133"/>
    </location>
</feature>
<evidence type="ECO:0000313" key="10">
    <source>
        <dbReference type="Proteomes" id="UP000663760"/>
    </source>
</evidence>
<organism evidence="9 10">
    <name type="scientific">Spirodela intermedia</name>
    <name type="common">Intermediate duckweed</name>
    <dbReference type="NCBI Taxonomy" id="51605"/>
    <lineage>
        <taxon>Eukaryota</taxon>
        <taxon>Viridiplantae</taxon>
        <taxon>Streptophyta</taxon>
        <taxon>Embryophyta</taxon>
        <taxon>Tracheophyta</taxon>
        <taxon>Spermatophyta</taxon>
        <taxon>Magnoliopsida</taxon>
        <taxon>Liliopsida</taxon>
        <taxon>Araceae</taxon>
        <taxon>Lemnoideae</taxon>
        <taxon>Spirodela</taxon>
    </lineage>
</organism>
<comment type="function">
    <text evidence="6">Epoxide hydrolase involved in the biosynthesis of cucurbitacin and mogroside tetracyclic triterpene natural products (e.g. siamenoside I and mogrosides IV, V and VI). Cucurbitacins have cytotoxic properties and exhibit deterrent taste as a defense barrier against herbivores. Mogrosides are nonsugar highly oxygenated compounds used as high-intensity zero-calorie sweeteners; they also possess pharmacological properties such as regulating immunity, lowering blood sugar and lipid levels, protecting the liver, and acting as antioxidants and antitumor agents. Catalyzes the hydrolysis of aromatic epoxide-containing substrates, such as the conversion of 24,25-epoxycucurbitadienol to 24,25-dihydroxycucurbitadienol.</text>
</comment>
<dbReference type="GO" id="GO:0004301">
    <property type="term" value="F:epoxide hydrolase activity"/>
    <property type="evidence" value="ECO:0007669"/>
    <property type="project" value="UniProtKB-EC"/>
</dbReference>
<comment type="similarity">
    <text evidence="4">Belongs to the AB hydrolase superfamily. Epoxide hydrolase family.</text>
</comment>
<evidence type="ECO:0000259" key="8">
    <source>
        <dbReference type="Pfam" id="PF00561"/>
    </source>
</evidence>
<protein>
    <recommendedName>
        <fullName evidence="2">soluble epoxide hydrolase</fullName>
        <ecNumber evidence="2">3.3.2.10</ecNumber>
    </recommendedName>
</protein>
<keyword evidence="3" id="KW-0378">Hydrolase</keyword>
<evidence type="ECO:0000256" key="5">
    <source>
        <dbReference type="ARBA" id="ARBA00051067"/>
    </source>
</evidence>
<dbReference type="Pfam" id="PF00561">
    <property type="entry name" value="Abhydrolase_1"/>
    <property type="match status" value="1"/>
</dbReference>
<dbReference type="Proteomes" id="UP000663760">
    <property type="component" value="Chromosome 6"/>
</dbReference>
<dbReference type="EC" id="3.3.2.10" evidence="2"/>
<name>A0A7I8KL98_SPIIN</name>